<dbReference type="AlphaFoldDB" id="A0A066X7L8"/>
<organism evidence="1 2">
    <name type="scientific">Colletotrichum sublineola</name>
    <name type="common">Sorghum anthracnose fungus</name>
    <dbReference type="NCBI Taxonomy" id="1173701"/>
    <lineage>
        <taxon>Eukaryota</taxon>
        <taxon>Fungi</taxon>
        <taxon>Dikarya</taxon>
        <taxon>Ascomycota</taxon>
        <taxon>Pezizomycotina</taxon>
        <taxon>Sordariomycetes</taxon>
        <taxon>Hypocreomycetidae</taxon>
        <taxon>Glomerellales</taxon>
        <taxon>Glomerellaceae</taxon>
        <taxon>Colletotrichum</taxon>
        <taxon>Colletotrichum graminicola species complex</taxon>
    </lineage>
</organism>
<evidence type="ECO:0000313" key="2">
    <source>
        <dbReference type="Proteomes" id="UP000027238"/>
    </source>
</evidence>
<comment type="caution">
    <text evidence="1">The sequence shown here is derived from an EMBL/GenBank/DDBJ whole genome shotgun (WGS) entry which is preliminary data.</text>
</comment>
<reference evidence="2" key="1">
    <citation type="journal article" date="2014" name="Genome Announc.">
        <title>Draft genome sequence of Colletotrichum sublineola, a destructive pathogen of cultivated sorghum.</title>
        <authorList>
            <person name="Baroncelli R."/>
            <person name="Sanz-Martin J.M."/>
            <person name="Rech G.E."/>
            <person name="Sukno S.A."/>
            <person name="Thon M.R."/>
        </authorList>
    </citation>
    <scope>NUCLEOTIDE SEQUENCE [LARGE SCALE GENOMIC DNA]</scope>
    <source>
        <strain evidence="2">TX430BB</strain>
    </source>
</reference>
<evidence type="ECO:0000313" key="1">
    <source>
        <dbReference type="EMBL" id="KDN64957.1"/>
    </source>
</evidence>
<dbReference type="HOGENOM" id="CLU_2223128_0_0_1"/>
<protein>
    <submittedName>
        <fullName evidence="1">Uncharacterized protein</fullName>
    </submittedName>
</protein>
<gene>
    <name evidence="1" type="ORF">CSUB01_09864</name>
</gene>
<sequence length="106" mass="11545">MDYARVSDSVTVLSPLRESEIADAAAHTARTPGAEMLDTRLALPNQAPLPGERIRTGDRRLRSEFGHLAATPPYRASSICGELFGLINAVASRSASMRFTVIMMER</sequence>
<proteinExistence type="predicted"/>
<dbReference type="Proteomes" id="UP000027238">
    <property type="component" value="Unassembled WGS sequence"/>
</dbReference>
<keyword evidence="2" id="KW-1185">Reference proteome</keyword>
<name>A0A066X7L8_COLSU</name>
<dbReference type="EMBL" id="JMSE01001080">
    <property type="protein sequence ID" value="KDN64957.1"/>
    <property type="molecule type" value="Genomic_DNA"/>
</dbReference>
<accession>A0A066X7L8</accession>